<organism evidence="14 15">
    <name type="scientific">Candidatus Terasakiella magnetica</name>
    <dbReference type="NCBI Taxonomy" id="1867952"/>
    <lineage>
        <taxon>Bacteria</taxon>
        <taxon>Pseudomonadati</taxon>
        <taxon>Pseudomonadota</taxon>
        <taxon>Alphaproteobacteria</taxon>
        <taxon>Rhodospirillales</taxon>
        <taxon>Terasakiellaceae</taxon>
        <taxon>Terasakiella</taxon>
    </lineage>
</organism>
<evidence type="ECO:0000256" key="5">
    <source>
        <dbReference type="ARBA" id="ARBA00022679"/>
    </source>
</evidence>
<dbReference type="InterPro" id="IPR005467">
    <property type="entry name" value="His_kinase_dom"/>
</dbReference>
<evidence type="ECO:0000313" key="15">
    <source>
        <dbReference type="Proteomes" id="UP000231658"/>
    </source>
</evidence>
<dbReference type="InterPro" id="IPR036097">
    <property type="entry name" value="HisK_dim/P_sf"/>
</dbReference>
<dbReference type="AlphaFoldDB" id="A0A1C3RHW5"/>
<dbReference type="PANTHER" id="PTHR45436:SF15">
    <property type="entry name" value="SENSOR HISTIDINE KINASE CUSS"/>
    <property type="match status" value="1"/>
</dbReference>
<keyword evidence="9" id="KW-0902">Two-component regulatory system</keyword>
<dbReference type="PROSITE" id="PS50885">
    <property type="entry name" value="HAMP"/>
    <property type="match status" value="1"/>
</dbReference>
<feature type="transmembrane region" description="Helical" evidence="11">
    <location>
        <begin position="12"/>
        <end position="32"/>
    </location>
</feature>
<dbReference type="GO" id="GO:0005886">
    <property type="term" value="C:plasma membrane"/>
    <property type="evidence" value="ECO:0007669"/>
    <property type="project" value="TreeGrafter"/>
</dbReference>
<dbReference type="STRING" id="1867952.MTBPR1_30236"/>
<evidence type="ECO:0000256" key="7">
    <source>
        <dbReference type="ARBA" id="ARBA00022777"/>
    </source>
</evidence>
<accession>A0A1C3RHW5</accession>
<name>A0A1C3RHW5_9PROT</name>
<dbReference type="InterPro" id="IPR003660">
    <property type="entry name" value="HAMP_dom"/>
</dbReference>
<feature type="transmembrane region" description="Helical" evidence="11">
    <location>
        <begin position="171"/>
        <end position="193"/>
    </location>
</feature>
<dbReference type="Gene3D" id="3.30.565.10">
    <property type="entry name" value="Histidine kinase-like ATPase, C-terminal domain"/>
    <property type="match status" value="1"/>
</dbReference>
<evidence type="ECO:0000313" key="14">
    <source>
        <dbReference type="EMBL" id="SCA56866.1"/>
    </source>
</evidence>
<feature type="domain" description="HAMP" evidence="13">
    <location>
        <begin position="191"/>
        <end position="244"/>
    </location>
</feature>
<dbReference type="PANTHER" id="PTHR45436">
    <property type="entry name" value="SENSOR HISTIDINE KINASE YKOH"/>
    <property type="match status" value="1"/>
</dbReference>
<evidence type="ECO:0000256" key="4">
    <source>
        <dbReference type="ARBA" id="ARBA00022553"/>
    </source>
</evidence>
<keyword evidence="8 11" id="KW-1133">Transmembrane helix</keyword>
<keyword evidence="4" id="KW-0597">Phosphoprotein</keyword>
<keyword evidence="10 11" id="KW-0472">Membrane</keyword>
<dbReference type="EMBL" id="FLYE01000023">
    <property type="protein sequence ID" value="SCA56866.1"/>
    <property type="molecule type" value="Genomic_DNA"/>
</dbReference>
<dbReference type="InterPro" id="IPR003594">
    <property type="entry name" value="HATPase_dom"/>
</dbReference>
<dbReference type="PROSITE" id="PS50109">
    <property type="entry name" value="HIS_KIN"/>
    <property type="match status" value="1"/>
</dbReference>
<evidence type="ECO:0000256" key="8">
    <source>
        <dbReference type="ARBA" id="ARBA00022989"/>
    </source>
</evidence>
<keyword evidence="6 11" id="KW-0812">Transmembrane</keyword>
<dbReference type="InterPro" id="IPR004358">
    <property type="entry name" value="Sig_transdc_His_kin-like_C"/>
</dbReference>
<dbReference type="OrthoDB" id="9809329at2"/>
<dbReference type="RefSeq" id="WP_069188928.1">
    <property type="nucleotide sequence ID" value="NZ_FLYE01000023.1"/>
</dbReference>
<evidence type="ECO:0000256" key="1">
    <source>
        <dbReference type="ARBA" id="ARBA00000085"/>
    </source>
</evidence>
<dbReference type="GO" id="GO:0000155">
    <property type="term" value="F:phosphorelay sensor kinase activity"/>
    <property type="evidence" value="ECO:0007669"/>
    <property type="project" value="InterPro"/>
</dbReference>
<comment type="catalytic activity">
    <reaction evidence="1">
        <text>ATP + protein L-histidine = ADP + protein N-phospho-L-histidine.</text>
        <dbReference type="EC" id="2.7.13.3"/>
    </reaction>
</comment>
<dbReference type="Pfam" id="PF02518">
    <property type="entry name" value="HATPase_c"/>
    <property type="match status" value="1"/>
</dbReference>
<evidence type="ECO:0000256" key="3">
    <source>
        <dbReference type="ARBA" id="ARBA00012438"/>
    </source>
</evidence>
<feature type="domain" description="Histidine kinase" evidence="12">
    <location>
        <begin position="252"/>
        <end position="455"/>
    </location>
</feature>
<keyword evidence="5" id="KW-0808">Transferase</keyword>
<dbReference type="SMART" id="SM00387">
    <property type="entry name" value="HATPase_c"/>
    <property type="match status" value="1"/>
</dbReference>
<evidence type="ECO:0000256" key="6">
    <source>
        <dbReference type="ARBA" id="ARBA00022692"/>
    </source>
</evidence>
<evidence type="ECO:0000256" key="10">
    <source>
        <dbReference type="ARBA" id="ARBA00023136"/>
    </source>
</evidence>
<gene>
    <name evidence="14" type="ORF">MTBPR1_30236</name>
</gene>
<dbReference type="InterPro" id="IPR003661">
    <property type="entry name" value="HisK_dim/P_dom"/>
</dbReference>
<sequence length="456" mass="50931">MTTKSPSLVRNVLLSQAALVILFFAMAVGALYNEYKSVGDNLREGTLRTQADEIFRHLKTDQNNLLTLDLPYGLSQAYREANGIYLFTVSDPNGTLLFSSNKRDFPLYPFDPNHKKSQYFQFEDIQKELTYFGASYQFDIGTRSIWLQVAQDESHYDILADTLADEFFENIGWILPFFFIGLLVSSTLILRLSMRSLNNVSKKAQEIGPSNTEIRLPEKNVPSEVLPLVQAVNNALERLERGFELQRRFTADAAHELRTPLAVLNARIESVEDQKLAKLLQKDTKVMTRLVAQLLKAAQLDSLTISADDQVDLMEASKDVISLLTPLAVKQGKMLEIDENATPEPISGNYDAIYHMIRNLLENALTYTPKGSTVTLSLDKGPSLSIRDHGPGIASGDKENLFKRFWRADRSDTQKGSGLGLSIVAKTVKLHGASIDVDNHPEGGAIFTVKFAKNIK</sequence>
<dbReference type="SUPFAM" id="SSF47384">
    <property type="entry name" value="Homodimeric domain of signal transducing histidine kinase"/>
    <property type="match status" value="1"/>
</dbReference>
<dbReference type="Pfam" id="PF00672">
    <property type="entry name" value="HAMP"/>
    <property type="match status" value="1"/>
</dbReference>
<evidence type="ECO:0000256" key="11">
    <source>
        <dbReference type="SAM" id="Phobius"/>
    </source>
</evidence>
<evidence type="ECO:0000256" key="2">
    <source>
        <dbReference type="ARBA" id="ARBA00004141"/>
    </source>
</evidence>
<dbReference type="PRINTS" id="PR00344">
    <property type="entry name" value="BCTRLSENSOR"/>
</dbReference>
<proteinExistence type="predicted"/>
<dbReference type="Pfam" id="PF00512">
    <property type="entry name" value="HisKA"/>
    <property type="match status" value="1"/>
</dbReference>
<dbReference type="CDD" id="cd00082">
    <property type="entry name" value="HisKA"/>
    <property type="match status" value="1"/>
</dbReference>
<dbReference type="InterPro" id="IPR036890">
    <property type="entry name" value="HATPase_C_sf"/>
</dbReference>
<dbReference type="Gene3D" id="1.10.287.130">
    <property type="match status" value="1"/>
</dbReference>
<dbReference type="Proteomes" id="UP000231658">
    <property type="component" value="Unassembled WGS sequence"/>
</dbReference>
<keyword evidence="7 14" id="KW-0418">Kinase</keyword>
<dbReference type="EC" id="2.7.13.3" evidence="3"/>
<evidence type="ECO:0000259" key="12">
    <source>
        <dbReference type="PROSITE" id="PS50109"/>
    </source>
</evidence>
<evidence type="ECO:0000259" key="13">
    <source>
        <dbReference type="PROSITE" id="PS50885"/>
    </source>
</evidence>
<dbReference type="InterPro" id="IPR050428">
    <property type="entry name" value="TCS_sensor_his_kinase"/>
</dbReference>
<protein>
    <recommendedName>
        <fullName evidence="3">histidine kinase</fullName>
        <ecNumber evidence="3">2.7.13.3</ecNumber>
    </recommendedName>
</protein>
<reference evidence="14 15" key="1">
    <citation type="submission" date="2016-07" db="EMBL/GenBank/DDBJ databases">
        <authorList>
            <person name="Lefevre C.T."/>
        </authorList>
    </citation>
    <scope>NUCLEOTIDE SEQUENCE [LARGE SCALE GENOMIC DNA]</scope>
    <source>
        <strain evidence="14">PR1</strain>
    </source>
</reference>
<evidence type="ECO:0000256" key="9">
    <source>
        <dbReference type="ARBA" id="ARBA00023012"/>
    </source>
</evidence>
<comment type="subcellular location">
    <subcellularLocation>
        <location evidence="2">Membrane</location>
        <topology evidence="2">Multi-pass membrane protein</topology>
    </subcellularLocation>
</comment>
<dbReference type="SUPFAM" id="SSF55874">
    <property type="entry name" value="ATPase domain of HSP90 chaperone/DNA topoisomerase II/histidine kinase"/>
    <property type="match status" value="1"/>
</dbReference>
<dbReference type="SMART" id="SM00388">
    <property type="entry name" value="HisKA"/>
    <property type="match status" value="1"/>
</dbReference>
<keyword evidence="15" id="KW-1185">Reference proteome</keyword>
<dbReference type="CDD" id="cd00075">
    <property type="entry name" value="HATPase"/>
    <property type="match status" value="1"/>
</dbReference>